<dbReference type="AlphaFoldDB" id="A0A1Y1IT91"/>
<keyword evidence="2" id="KW-1185">Reference proteome</keyword>
<accession>A0A1Y1IT91</accession>
<protein>
    <submittedName>
        <fullName evidence="1">Uncharacterized protein</fullName>
    </submittedName>
</protein>
<dbReference type="Proteomes" id="UP000054558">
    <property type="component" value="Unassembled WGS sequence"/>
</dbReference>
<gene>
    <name evidence="1" type="ORF">KFL_009040070</name>
</gene>
<organism evidence="1 2">
    <name type="scientific">Klebsormidium nitens</name>
    <name type="common">Green alga</name>
    <name type="synonym">Ulothrix nitens</name>
    <dbReference type="NCBI Taxonomy" id="105231"/>
    <lineage>
        <taxon>Eukaryota</taxon>
        <taxon>Viridiplantae</taxon>
        <taxon>Streptophyta</taxon>
        <taxon>Klebsormidiophyceae</taxon>
        <taxon>Klebsormidiales</taxon>
        <taxon>Klebsormidiaceae</taxon>
        <taxon>Klebsormidium</taxon>
    </lineage>
</organism>
<sequence>MDVSKVSLPNVRFEYETTLATEPLSVFYSMRTMEGIDMLEAYYRDDLNEAVRKLKLSEAVKNRLTVCSNEQKLRIAILMIILSFVRGETNDPNRAVGTIRAQNFLGNFLSSASLPDGSSADLTLAAPAGKQVVVASDLVVERNLITGGLINPTASSWLAADFIQSEYSTDLVIRAGAAGKIVLNGDIEITGSLSYADSSVNYNNTLILNDGAAVTLGPSLPPYSDSYSNVTMDGGGLLLRGAEYPNDPKALSVCWNISTASSPVPYWEVQGGDLVVSRVVSSVKRAFRFAIDEVGNLIIEKVFPDTTTEPVMLLVSAED</sequence>
<dbReference type="EMBL" id="DF237853">
    <property type="protein sequence ID" value="GAQ92016.1"/>
    <property type="molecule type" value="Genomic_DNA"/>
</dbReference>
<reference evidence="1 2" key="1">
    <citation type="journal article" date="2014" name="Nat. Commun.">
        <title>Klebsormidium flaccidum genome reveals primary factors for plant terrestrial adaptation.</title>
        <authorList>
            <person name="Hori K."/>
            <person name="Maruyama F."/>
            <person name="Fujisawa T."/>
            <person name="Togashi T."/>
            <person name="Yamamoto N."/>
            <person name="Seo M."/>
            <person name="Sato S."/>
            <person name="Yamada T."/>
            <person name="Mori H."/>
            <person name="Tajima N."/>
            <person name="Moriyama T."/>
            <person name="Ikeuchi M."/>
            <person name="Watanabe M."/>
            <person name="Wada H."/>
            <person name="Kobayashi K."/>
            <person name="Saito M."/>
            <person name="Masuda T."/>
            <person name="Sasaki-Sekimoto Y."/>
            <person name="Mashiguchi K."/>
            <person name="Awai K."/>
            <person name="Shimojima M."/>
            <person name="Masuda S."/>
            <person name="Iwai M."/>
            <person name="Nobusawa T."/>
            <person name="Narise T."/>
            <person name="Kondo S."/>
            <person name="Saito H."/>
            <person name="Sato R."/>
            <person name="Murakawa M."/>
            <person name="Ihara Y."/>
            <person name="Oshima-Yamada Y."/>
            <person name="Ohtaka K."/>
            <person name="Satoh M."/>
            <person name="Sonobe K."/>
            <person name="Ishii M."/>
            <person name="Ohtani R."/>
            <person name="Kanamori-Sato M."/>
            <person name="Honoki R."/>
            <person name="Miyazaki D."/>
            <person name="Mochizuki H."/>
            <person name="Umetsu J."/>
            <person name="Higashi K."/>
            <person name="Shibata D."/>
            <person name="Kamiya Y."/>
            <person name="Sato N."/>
            <person name="Nakamura Y."/>
            <person name="Tabata S."/>
            <person name="Ida S."/>
            <person name="Kurokawa K."/>
            <person name="Ohta H."/>
        </authorList>
    </citation>
    <scope>NUCLEOTIDE SEQUENCE [LARGE SCALE GENOMIC DNA]</scope>
    <source>
        <strain evidence="1 2">NIES-2285</strain>
    </source>
</reference>
<name>A0A1Y1IT91_KLENI</name>
<evidence type="ECO:0000313" key="1">
    <source>
        <dbReference type="EMBL" id="GAQ92016.1"/>
    </source>
</evidence>
<evidence type="ECO:0000313" key="2">
    <source>
        <dbReference type="Proteomes" id="UP000054558"/>
    </source>
</evidence>
<proteinExistence type="predicted"/>